<organism evidence="1 2">
    <name type="scientific">Chlorobaculum limnaeum</name>
    <dbReference type="NCBI Taxonomy" id="274537"/>
    <lineage>
        <taxon>Bacteria</taxon>
        <taxon>Pseudomonadati</taxon>
        <taxon>Chlorobiota</taxon>
        <taxon>Chlorobiia</taxon>
        <taxon>Chlorobiales</taxon>
        <taxon>Chlorobiaceae</taxon>
        <taxon>Chlorobaculum</taxon>
    </lineage>
</organism>
<dbReference type="EMBL" id="CP017305">
    <property type="protein sequence ID" value="AOS84383.1"/>
    <property type="molecule type" value="Genomic_DNA"/>
</dbReference>
<proteinExistence type="predicted"/>
<keyword evidence="2" id="KW-1185">Reference proteome</keyword>
<gene>
    <name evidence="1" type="ORF">BIU88_09720</name>
</gene>
<name>A0A1D8D2F3_CHLLM</name>
<reference evidence="1" key="1">
    <citation type="submission" date="2016-09" db="EMBL/GenBank/DDBJ databases">
        <title>Genome sequence of Chlorobaculum limnaeum.</title>
        <authorList>
            <person name="Liu Z."/>
            <person name="Tank M."/>
            <person name="Bryant D.A."/>
        </authorList>
    </citation>
    <scope>NUCLEOTIDE SEQUENCE [LARGE SCALE GENOMIC DNA]</scope>
    <source>
        <strain evidence="1">DSM 1677</strain>
    </source>
</reference>
<evidence type="ECO:0000313" key="2">
    <source>
        <dbReference type="Proteomes" id="UP000095185"/>
    </source>
</evidence>
<dbReference type="AlphaFoldDB" id="A0A1D8D2F3"/>
<protein>
    <submittedName>
        <fullName evidence="1">Uncharacterized protein</fullName>
    </submittedName>
</protein>
<sequence length="315" mass="36045">MKKHEDQREKWEFIGHRLMESSDLQMLCGVTRKTAGAEKPFVACLHDHELKGMITFVLERMREIDKRAESAAARVREIPYEYRDRQQEYLRLQVPKGESYRSSELYNADFINDLDEGFNTLQGVFVTLTRALSYLFEELGYRHGIIDASFMQALHRNYPEYAGIIGGLMGEKPNVESTGAHRDAIKLTLTADQFAELLSCLEVFFDPADRAALKTLLQGQTVSQKLVFNGNQNQLVEVFRRLSYNGLLHESWTSLREWLFGHFAYRSKTGVANLSKNSVWDILSKAKGEPAGRSRICSFDWLPYSTQAGLRKSGL</sequence>
<dbReference type="KEGG" id="clz:BIU88_09720"/>
<dbReference type="OrthoDB" id="597047at2"/>
<dbReference type="STRING" id="274537.BIU88_09720"/>
<evidence type="ECO:0000313" key="1">
    <source>
        <dbReference type="EMBL" id="AOS84383.1"/>
    </source>
</evidence>
<dbReference type="Proteomes" id="UP000095185">
    <property type="component" value="Chromosome"/>
</dbReference>
<dbReference type="RefSeq" id="WP_069810575.1">
    <property type="nucleotide sequence ID" value="NZ_CP017305.1"/>
</dbReference>
<accession>A0A1D8D2F3</accession>